<organism evidence="2 3">
    <name type="scientific">Candidatus Daviesbacteria bacterium RIFCSPHIGHO2_12_FULL_37_11</name>
    <dbReference type="NCBI Taxonomy" id="1797777"/>
    <lineage>
        <taxon>Bacteria</taxon>
        <taxon>Candidatus Daviesiibacteriota</taxon>
    </lineage>
</organism>
<name>A0A1F5KBJ0_9BACT</name>
<proteinExistence type="predicted"/>
<dbReference type="Gene3D" id="3.90.550.10">
    <property type="entry name" value="Spore Coat Polysaccharide Biosynthesis Protein SpsA, Chain A"/>
    <property type="match status" value="1"/>
</dbReference>
<accession>A0A1F5KBJ0</accession>
<dbReference type="PANTHER" id="PTHR43630">
    <property type="entry name" value="POLY-BETA-1,6-N-ACETYL-D-GLUCOSAMINE SYNTHASE"/>
    <property type="match status" value="1"/>
</dbReference>
<dbReference type="InterPro" id="IPR001173">
    <property type="entry name" value="Glyco_trans_2-like"/>
</dbReference>
<feature type="domain" description="Glycosyltransferase 2-like" evidence="1">
    <location>
        <begin position="10"/>
        <end position="135"/>
    </location>
</feature>
<comment type="caution">
    <text evidence="2">The sequence shown here is derived from an EMBL/GenBank/DDBJ whole genome shotgun (WGS) entry which is preliminary data.</text>
</comment>
<gene>
    <name evidence="2" type="ORF">A3F00_02955</name>
</gene>
<dbReference type="Pfam" id="PF00535">
    <property type="entry name" value="Glycos_transf_2"/>
    <property type="match status" value="1"/>
</dbReference>
<dbReference type="PANTHER" id="PTHR43630:SF2">
    <property type="entry name" value="GLYCOSYLTRANSFERASE"/>
    <property type="match status" value="1"/>
</dbReference>
<dbReference type="AlphaFoldDB" id="A0A1F5KBJ0"/>
<evidence type="ECO:0000313" key="3">
    <source>
        <dbReference type="Proteomes" id="UP000176527"/>
    </source>
</evidence>
<evidence type="ECO:0000259" key="1">
    <source>
        <dbReference type="Pfam" id="PF00535"/>
    </source>
</evidence>
<dbReference type="InterPro" id="IPR029044">
    <property type="entry name" value="Nucleotide-diphossugar_trans"/>
</dbReference>
<dbReference type="SUPFAM" id="SSF53448">
    <property type="entry name" value="Nucleotide-diphospho-sugar transferases"/>
    <property type="match status" value="1"/>
</dbReference>
<protein>
    <recommendedName>
        <fullName evidence="1">Glycosyltransferase 2-like domain-containing protein</fullName>
    </recommendedName>
</protein>
<reference evidence="2 3" key="1">
    <citation type="journal article" date="2016" name="Nat. Commun.">
        <title>Thousands of microbial genomes shed light on interconnected biogeochemical processes in an aquifer system.</title>
        <authorList>
            <person name="Anantharaman K."/>
            <person name="Brown C.T."/>
            <person name="Hug L.A."/>
            <person name="Sharon I."/>
            <person name="Castelle C.J."/>
            <person name="Probst A.J."/>
            <person name="Thomas B.C."/>
            <person name="Singh A."/>
            <person name="Wilkins M.J."/>
            <person name="Karaoz U."/>
            <person name="Brodie E.L."/>
            <person name="Williams K.H."/>
            <person name="Hubbard S.S."/>
            <person name="Banfield J.F."/>
        </authorList>
    </citation>
    <scope>NUCLEOTIDE SEQUENCE [LARGE SCALE GENOMIC DNA]</scope>
</reference>
<dbReference type="EMBL" id="MFDE01000025">
    <property type="protein sequence ID" value="OGE38259.1"/>
    <property type="molecule type" value="Genomic_DNA"/>
</dbReference>
<dbReference type="Proteomes" id="UP000176527">
    <property type="component" value="Unassembled WGS sequence"/>
</dbReference>
<sequence>MKKTIWANTIVKNEERFIWFALMSVIDFVDKILVWDTGSTDNTVKIIKEIQGVKKNKIEFKQTGSVDKNSFTKARQKMLEETKSDWLFILDGDEVWWKDSINKVTETIQKKGDDLDLIVTPFVSVIGDIYHFQDEKAGRYNLAGKRGHLNIRAINRKIPGLYVDRPYGSEGYFDENGRSIQDRNKERILYLDKLYLHLSNIKRSNLDYGDSAVMQRNRKIRHELGLKFGKNFKYPEVFYTDLPDIVPDPWKKMSTVFKLRALLETPLRSIKRKFND</sequence>
<evidence type="ECO:0000313" key="2">
    <source>
        <dbReference type="EMBL" id="OGE38259.1"/>
    </source>
</evidence>